<dbReference type="SUPFAM" id="SSF52200">
    <property type="entry name" value="Toll/Interleukin receptor TIR domain"/>
    <property type="match status" value="1"/>
</dbReference>
<dbReference type="AlphaFoldDB" id="A0AAJ2VV79"/>
<evidence type="ECO:0000313" key="3">
    <source>
        <dbReference type="Proteomes" id="UP001276761"/>
    </source>
</evidence>
<sequence length="259" mass="29200">MNQEKPIIFVSHAAADTDIATRFKDDVEKSFLGLCKLFVSSNLDSLQGGREWMQEIKQNLSEAKIFIGLLSPTALSRPWIYTEFGAGWIRNIPTISICHSGLDKGQLPVPLSHFQALNLTDKVHLEHLYGQISQAIGCQMPERSLESDVEAYIEITETHRKRRMFGEWVAQINVWNPEFKNLFKGEKVEILIPGEADQAFRSFKLETEAAGYLKIESKGFSMGTRVGMQATNWEIEPGNNFEEFKANVSDKVPNSESGT</sequence>
<feature type="domain" description="TIR" evidence="1">
    <location>
        <begin position="8"/>
        <end position="121"/>
    </location>
</feature>
<dbReference type="GeneID" id="303167330"/>
<dbReference type="Gene3D" id="3.40.50.10140">
    <property type="entry name" value="Toll/interleukin-1 receptor homology (TIR) domain"/>
    <property type="match status" value="1"/>
</dbReference>
<protein>
    <submittedName>
        <fullName evidence="2">Toll/interleukin-1 receptor domain-containing protein</fullName>
    </submittedName>
</protein>
<organism evidence="2 3">
    <name type="scientific">Vreelandella alkaliphila</name>
    <dbReference type="NCBI Taxonomy" id="272774"/>
    <lineage>
        <taxon>Bacteria</taxon>
        <taxon>Pseudomonadati</taxon>
        <taxon>Pseudomonadota</taxon>
        <taxon>Gammaproteobacteria</taxon>
        <taxon>Oceanospirillales</taxon>
        <taxon>Halomonadaceae</taxon>
        <taxon>Vreelandella</taxon>
    </lineage>
</organism>
<keyword evidence="2" id="KW-0675">Receptor</keyword>
<evidence type="ECO:0000313" key="2">
    <source>
        <dbReference type="EMBL" id="MDX5979345.1"/>
    </source>
</evidence>
<evidence type="ECO:0000259" key="1">
    <source>
        <dbReference type="Pfam" id="PF13676"/>
    </source>
</evidence>
<dbReference type="Proteomes" id="UP001276761">
    <property type="component" value="Unassembled WGS sequence"/>
</dbReference>
<dbReference type="RefSeq" id="WP_198350254.1">
    <property type="nucleotide sequence ID" value="NZ_JABASV010000023.1"/>
</dbReference>
<dbReference type="InterPro" id="IPR035897">
    <property type="entry name" value="Toll_tir_struct_dom_sf"/>
</dbReference>
<reference evidence="2" key="1">
    <citation type="submission" date="2023-11" db="EMBL/GenBank/DDBJ databases">
        <title>MicrobeMod: A computational toolkit for identifying prokaryotic methylation and restriction-modification with nanopore sequencing.</title>
        <authorList>
            <person name="Crits-Christoph A."/>
            <person name="Kang S.C."/>
            <person name="Lee H."/>
            <person name="Ostrov N."/>
        </authorList>
    </citation>
    <scope>NUCLEOTIDE SEQUENCE</scope>
    <source>
        <strain evidence="2">ATCC BAA-953</strain>
    </source>
</reference>
<dbReference type="InterPro" id="IPR000157">
    <property type="entry name" value="TIR_dom"/>
</dbReference>
<dbReference type="Pfam" id="PF13676">
    <property type="entry name" value="TIR_2"/>
    <property type="match status" value="1"/>
</dbReference>
<dbReference type="EMBL" id="JAWXXT010000001">
    <property type="protein sequence ID" value="MDX5979345.1"/>
    <property type="molecule type" value="Genomic_DNA"/>
</dbReference>
<accession>A0AAJ2VV79</accession>
<comment type="caution">
    <text evidence="2">The sequence shown here is derived from an EMBL/GenBank/DDBJ whole genome shotgun (WGS) entry which is preliminary data.</text>
</comment>
<proteinExistence type="predicted"/>
<name>A0AAJ2VV79_9GAMM</name>
<gene>
    <name evidence="2" type="ORF">SIL78_17505</name>
</gene>
<dbReference type="GO" id="GO:0007165">
    <property type="term" value="P:signal transduction"/>
    <property type="evidence" value="ECO:0007669"/>
    <property type="project" value="InterPro"/>
</dbReference>